<dbReference type="GO" id="GO:0004824">
    <property type="term" value="F:lysine-tRNA ligase activity"/>
    <property type="evidence" value="ECO:0007669"/>
    <property type="project" value="TreeGrafter"/>
</dbReference>
<evidence type="ECO:0000313" key="5">
    <source>
        <dbReference type="EMBL" id="CAB4874191.1"/>
    </source>
</evidence>
<name>A0A6J7DU70_9ZZZZ</name>
<gene>
    <name evidence="5" type="ORF">UFOPK3376_01022</name>
</gene>
<keyword evidence="3" id="KW-0067">ATP-binding</keyword>
<evidence type="ECO:0000256" key="3">
    <source>
        <dbReference type="ARBA" id="ARBA00022840"/>
    </source>
</evidence>
<dbReference type="PROSITE" id="PS50862">
    <property type="entry name" value="AA_TRNA_LIGASE_II"/>
    <property type="match status" value="1"/>
</dbReference>
<dbReference type="InterPro" id="IPR004364">
    <property type="entry name" value="Aa-tRNA-synt_II"/>
</dbReference>
<dbReference type="PANTHER" id="PTHR42918:SF15">
    <property type="entry name" value="LYSINE--TRNA LIGASE, CHLOROPLASTIC_MITOCHONDRIAL"/>
    <property type="match status" value="1"/>
</dbReference>
<dbReference type="EMBL" id="CAFBLP010000019">
    <property type="protein sequence ID" value="CAB4874191.1"/>
    <property type="molecule type" value="Genomic_DNA"/>
</dbReference>
<dbReference type="PANTHER" id="PTHR42918">
    <property type="entry name" value="LYSYL-TRNA SYNTHETASE"/>
    <property type="match status" value="1"/>
</dbReference>
<reference evidence="5" key="1">
    <citation type="submission" date="2020-05" db="EMBL/GenBank/DDBJ databases">
        <authorList>
            <person name="Chiriac C."/>
            <person name="Salcher M."/>
            <person name="Ghai R."/>
            <person name="Kavagutti S V."/>
        </authorList>
    </citation>
    <scope>NUCLEOTIDE SEQUENCE</scope>
</reference>
<dbReference type="SUPFAM" id="SSF55681">
    <property type="entry name" value="Class II aaRS and biotin synthetases"/>
    <property type="match status" value="1"/>
</dbReference>
<dbReference type="InterPro" id="IPR045864">
    <property type="entry name" value="aa-tRNA-synth_II/BPL/LPL"/>
</dbReference>
<dbReference type="GO" id="GO:0006430">
    <property type="term" value="P:lysyl-tRNA aminoacylation"/>
    <property type="evidence" value="ECO:0007669"/>
    <property type="project" value="TreeGrafter"/>
</dbReference>
<sequence>MEQRLRFEDEQLAKDLGDEEAFGCDEDYIRALEYGLPPTGGLGVGMDRVVMLLSGVHSIKEVILFPTLRPEVF</sequence>
<feature type="domain" description="Aminoacyl-transfer RNA synthetases class-II family profile" evidence="4">
    <location>
        <begin position="30"/>
        <end position="70"/>
    </location>
</feature>
<dbReference type="AlphaFoldDB" id="A0A6J7DU70"/>
<evidence type="ECO:0000256" key="1">
    <source>
        <dbReference type="ARBA" id="ARBA00022598"/>
    </source>
</evidence>
<keyword evidence="1" id="KW-0436">Ligase</keyword>
<proteinExistence type="predicted"/>
<protein>
    <submittedName>
        <fullName evidence="5">Unannotated protein</fullName>
    </submittedName>
</protein>
<dbReference type="InterPro" id="IPR006195">
    <property type="entry name" value="aa-tRNA-synth_II"/>
</dbReference>
<dbReference type="GO" id="GO:0005829">
    <property type="term" value="C:cytosol"/>
    <property type="evidence" value="ECO:0007669"/>
    <property type="project" value="TreeGrafter"/>
</dbReference>
<dbReference type="Gene3D" id="3.30.930.10">
    <property type="entry name" value="Bira Bifunctional Protein, Domain 2"/>
    <property type="match status" value="1"/>
</dbReference>
<keyword evidence="2" id="KW-0547">Nucleotide-binding</keyword>
<evidence type="ECO:0000256" key="2">
    <source>
        <dbReference type="ARBA" id="ARBA00022741"/>
    </source>
</evidence>
<dbReference type="GO" id="GO:0000049">
    <property type="term" value="F:tRNA binding"/>
    <property type="evidence" value="ECO:0007669"/>
    <property type="project" value="TreeGrafter"/>
</dbReference>
<evidence type="ECO:0000259" key="4">
    <source>
        <dbReference type="PROSITE" id="PS50862"/>
    </source>
</evidence>
<organism evidence="5">
    <name type="scientific">freshwater metagenome</name>
    <dbReference type="NCBI Taxonomy" id="449393"/>
    <lineage>
        <taxon>unclassified sequences</taxon>
        <taxon>metagenomes</taxon>
        <taxon>ecological metagenomes</taxon>
    </lineage>
</organism>
<dbReference type="GO" id="GO:0005524">
    <property type="term" value="F:ATP binding"/>
    <property type="evidence" value="ECO:0007669"/>
    <property type="project" value="InterPro"/>
</dbReference>
<dbReference type="Pfam" id="PF00152">
    <property type="entry name" value="tRNA-synt_2"/>
    <property type="match status" value="1"/>
</dbReference>
<accession>A0A6J7DU70</accession>